<gene>
    <name evidence="1" type="ORF">RV00_GL002657</name>
</gene>
<comment type="caution">
    <text evidence="1">The sequence shown here is derived from an EMBL/GenBank/DDBJ whole genome shotgun (WGS) entry which is preliminary data.</text>
</comment>
<evidence type="ECO:0000313" key="2">
    <source>
        <dbReference type="Proteomes" id="UP000183700"/>
    </source>
</evidence>
<protein>
    <submittedName>
        <fullName evidence="1">Uncharacterized protein</fullName>
    </submittedName>
</protein>
<name>A0A1L8SUC1_9ENTE</name>
<dbReference type="RefSeq" id="WP_169818947.1">
    <property type="nucleotide sequence ID" value="NZ_JBHLVS010000013.1"/>
</dbReference>
<dbReference type="EMBL" id="JXKM01000006">
    <property type="protein sequence ID" value="OJG35472.1"/>
    <property type="molecule type" value="Genomic_DNA"/>
</dbReference>
<evidence type="ECO:0000313" key="1">
    <source>
        <dbReference type="EMBL" id="OJG35472.1"/>
    </source>
</evidence>
<sequence length="49" mass="5483">MTFKHIVVFTVKEFNKNTEKDGYLPQNGVVINAFVNSTGFNSVAVGYEK</sequence>
<accession>A0A1L8SUC1</accession>
<dbReference type="Proteomes" id="UP000183700">
    <property type="component" value="Unassembled WGS sequence"/>
</dbReference>
<reference evidence="1 2" key="1">
    <citation type="submission" date="2014-12" db="EMBL/GenBank/DDBJ databases">
        <title>Draft genome sequences of 29 type strains of Enterococci.</title>
        <authorList>
            <person name="Zhong Z."/>
            <person name="Sun Z."/>
            <person name="Liu W."/>
            <person name="Zhang W."/>
            <person name="Zhang H."/>
        </authorList>
    </citation>
    <scope>NUCLEOTIDE SEQUENCE [LARGE SCALE GENOMIC DNA]</scope>
    <source>
        <strain evidence="1 2">DSM 22802</strain>
    </source>
</reference>
<dbReference type="AlphaFoldDB" id="A0A1L8SUC1"/>
<organism evidence="1 2">
    <name type="scientific">Enterococcus devriesei</name>
    <dbReference type="NCBI Taxonomy" id="319970"/>
    <lineage>
        <taxon>Bacteria</taxon>
        <taxon>Bacillati</taxon>
        <taxon>Bacillota</taxon>
        <taxon>Bacilli</taxon>
        <taxon>Lactobacillales</taxon>
        <taxon>Enterococcaceae</taxon>
        <taxon>Enterococcus</taxon>
    </lineage>
</organism>
<keyword evidence="2" id="KW-1185">Reference proteome</keyword>
<proteinExistence type="predicted"/>